<evidence type="ECO:0000256" key="7">
    <source>
        <dbReference type="ARBA" id="ARBA00051538"/>
    </source>
</evidence>
<dbReference type="Proteomes" id="UP000620139">
    <property type="component" value="Unassembled WGS sequence"/>
</dbReference>
<dbReference type="InterPro" id="IPR004616">
    <property type="entry name" value="Leu/Phe-tRNA_Trfase"/>
</dbReference>
<evidence type="ECO:0000256" key="2">
    <source>
        <dbReference type="ARBA" id="ARBA00022490"/>
    </source>
</evidence>
<dbReference type="HAMAP" id="MF_00688">
    <property type="entry name" value="Leu_Phe_trans"/>
    <property type="match status" value="1"/>
</dbReference>
<dbReference type="Gene3D" id="3.30.70.3550">
    <property type="entry name" value="Leucyl/phenylalanyl-tRNA-protein transferase, N-terminal domain"/>
    <property type="match status" value="1"/>
</dbReference>
<accession>A0A931IU90</accession>
<dbReference type="NCBIfam" id="TIGR00667">
    <property type="entry name" value="aat"/>
    <property type="match status" value="1"/>
</dbReference>
<dbReference type="PANTHER" id="PTHR30098">
    <property type="entry name" value="LEUCYL/PHENYLALANYL-TRNA--PROTEIN TRANSFERASE"/>
    <property type="match status" value="1"/>
</dbReference>
<evidence type="ECO:0000256" key="8">
    <source>
        <dbReference type="ARBA" id="ARBA00054043"/>
    </source>
</evidence>
<evidence type="ECO:0000256" key="15">
    <source>
        <dbReference type="HAMAP-Rule" id="MF_00688"/>
    </source>
</evidence>
<evidence type="ECO:0000256" key="16">
    <source>
        <dbReference type="SAM" id="MobiDB-lite"/>
    </source>
</evidence>
<dbReference type="InterPro" id="IPR042203">
    <property type="entry name" value="Leu/Phe-tRNA_Trfase_C"/>
</dbReference>
<evidence type="ECO:0000313" key="18">
    <source>
        <dbReference type="Proteomes" id="UP000620139"/>
    </source>
</evidence>
<evidence type="ECO:0000256" key="13">
    <source>
        <dbReference type="ARBA" id="ARBA00077165"/>
    </source>
</evidence>
<name>A0A931IU90_9BURK</name>
<feature type="region of interest" description="Disordered" evidence="16">
    <location>
        <begin position="1"/>
        <end position="23"/>
    </location>
</feature>
<keyword evidence="4 15" id="KW-0012">Acyltransferase</keyword>
<dbReference type="InterPro" id="IPR042221">
    <property type="entry name" value="Leu/Phe-tRNA_Trfase_N"/>
</dbReference>
<evidence type="ECO:0000313" key="17">
    <source>
        <dbReference type="EMBL" id="MBH9552877.1"/>
    </source>
</evidence>
<dbReference type="AlphaFoldDB" id="A0A931IU90"/>
<evidence type="ECO:0000256" key="12">
    <source>
        <dbReference type="ARBA" id="ARBA00077136"/>
    </source>
</evidence>
<feature type="compositionally biased region" description="Polar residues" evidence="16">
    <location>
        <begin position="1"/>
        <end position="10"/>
    </location>
</feature>
<dbReference type="Gene3D" id="3.40.630.70">
    <property type="entry name" value="Leucyl/phenylalanyl-tRNA-protein transferase, C-terminal domain"/>
    <property type="match status" value="1"/>
</dbReference>
<evidence type="ECO:0000256" key="9">
    <source>
        <dbReference type="ARBA" id="ARBA00061535"/>
    </source>
</evidence>
<organism evidence="17 18">
    <name type="scientific">Inhella gelatinilytica</name>
    <dbReference type="NCBI Taxonomy" id="2795030"/>
    <lineage>
        <taxon>Bacteria</taxon>
        <taxon>Pseudomonadati</taxon>
        <taxon>Pseudomonadota</taxon>
        <taxon>Betaproteobacteria</taxon>
        <taxon>Burkholderiales</taxon>
        <taxon>Sphaerotilaceae</taxon>
        <taxon>Inhella</taxon>
    </lineage>
</organism>
<sequence>MVQLDPNSLSFPDPRSALGPETDAPGLLAIGGDLRPERLLAAYRQGIFPWFGENQPILWWCLNPRMVLKTRDFKLHRSLRKTLQAFLHNPQCQLRVNADPVGTLQDCARAPRAGQSGTWIVPAMQHAYTELARRGVLQSVETWRGGQRIGGLYGLRIGRMFFGESMFSNAPDASKLALSYLVALCRRDGIEWIDCQQATAHLAHMGAAPVPLEAFLHHIHRATAAPELDPWAYDPSAWSQVMPTP</sequence>
<evidence type="ECO:0000256" key="1">
    <source>
        <dbReference type="ARBA" id="ARBA00004496"/>
    </source>
</evidence>
<comment type="catalytic activity">
    <reaction evidence="5 15">
        <text>L-phenylalanyl-tRNA(Phe) + an N-terminal L-alpha-aminoacyl-[protein] = an N-terminal L-phenylalanyl-L-alpha-aminoacyl-[protein] + tRNA(Phe)</text>
        <dbReference type="Rhea" id="RHEA:43632"/>
        <dbReference type="Rhea" id="RHEA-COMP:9668"/>
        <dbReference type="Rhea" id="RHEA-COMP:9699"/>
        <dbReference type="Rhea" id="RHEA-COMP:10636"/>
        <dbReference type="Rhea" id="RHEA-COMP:10637"/>
        <dbReference type="ChEBI" id="CHEBI:78442"/>
        <dbReference type="ChEBI" id="CHEBI:78531"/>
        <dbReference type="ChEBI" id="CHEBI:78597"/>
        <dbReference type="ChEBI" id="CHEBI:83561"/>
        <dbReference type="EC" id="2.3.2.6"/>
    </reaction>
</comment>
<comment type="function">
    <text evidence="8 15">Functions in the N-end rule pathway of protein degradation where it conjugates Leu, Phe and, less efficiently, Met from aminoacyl-tRNAs to the N-termini of proteins containing an N-terminal arginine or lysine.</text>
</comment>
<evidence type="ECO:0000256" key="14">
    <source>
        <dbReference type="ARBA" id="ARBA00083640"/>
    </source>
</evidence>
<keyword evidence="3 15" id="KW-0808">Transferase</keyword>
<dbReference type="InterPro" id="IPR016181">
    <property type="entry name" value="Acyl_CoA_acyltransferase"/>
</dbReference>
<comment type="catalytic activity">
    <reaction evidence="7 15">
        <text>N-terminal L-lysyl-[protein] + L-leucyl-tRNA(Leu) = N-terminal L-leucyl-L-lysyl-[protein] + tRNA(Leu) + H(+)</text>
        <dbReference type="Rhea" id="RHEA:12340"/>
        <dbReference type="Rhea" id="RHEA-COMP:9613"/>
        <dbReference type="Rhea" id="RHEA-COMP:9622"/>
        <dbReference type="Rhea" id="RHEA-COMP:12670"/>
        <dbReference type="Rhea" id="RHEA-COMP:12671"/>
        <dbReference type="ChEBI" id="CHEBI:15378"/>
        <dbReference type="ChEBI" id="CHEBI:65249"/>
        <dbReference type="ChEBI" id="CHEBI:78442"/>
        <dbReference type="ChEBI" id="CHEBI:78494"/>
        <dbReference type="ChEBI" id="CHEBI:133043"/>
        <dbReference type="EC" id="2.3.2.6"/>
    </reaction>
</comment>
<evidence type="ECO:0000256" key="4">
    <source>
        <dbReference type="ARBA" id="ARBA00023315"/>
    </source>
</evidence>
<evidence type="ECO:0000256" key="10">
    <source>
        <dbReference type="ARBA" id="ARBA00066767"/>
    </source>
</evidence>
<evidence type="ECO:0000256" key="6">
    <source>
        <dbReference type="ARBA" id="ARBA00050652"/>
    </source>
</evidence>
<comment type="similarity">
    <text evidence="9 15">Belongs to the L/F-transferase family.</text>
</comment>
<gene>
    <name evidence="15" type="primary">aat</name>
    <name evidence="17" type="ORF">I7X43_08425</name>
</gene>
<comment type="caution">
    <text evidence="17">The sequence shown here is derived from an EMBL/GenBank/DDBJ whole genome shotgun (WGS) entry which is preliminary data.</text>
</comment>
<evidence type="ECO:0000256" key="11">
    <source>
        <dbReference type="ARBA" id="ARBA00074372"/>
    </source>
</evidence>
<dbReference type="GO" id="GO:0030163">
    <property type="term" value="P:protein catabolic process"/>
    <property type="evidence" value="ECO:0007669"/>
    <property type="project" value="UniProtKB-UniRule"/>
</dbReference>
<proteinExistence type="inferred from homology"/>
<evidence type="ECO:0000256" key="3">
    <source>
        <dbReference type="ARBA" id="ARBA00022679"/>
    </source>
</evidence>
<dbReference type="FunFam" id="3.30.70.3550:FF:000001">
    <property type="entry name" value="Leucyl/phenylalanyl-tRNA--protein transferase"/>
    <property type="match status" value="1"/>
</dbReference>
<comment type="subcellular location">
    <subcellularLocation>
        <location evidence="1 15">Cytoplasm</location>
    </subcellularLocation>
</comment>
<dbReference type="SUPFAM" id="SSF55729">
    <property type="entry name" value="Acyl-CoA N-acyltransferases (Nat)"/>
    <property type="match status" value="1"/>
</dbReference>
<dbReference type="EC" id="2.3.2.6" evidence="10 15"/>
<protein>
    <recommendedName>
        <fullName evidence="11 15">Leucyl/phenylalanyl-tRNA--protein transferase</fullName>
        <ecNumber evidence="10 15">2.3.2.6</ecNumber>
    </recommendedName>
    <alternativeName>
        <fullName evidence="12 15">L/F-transferase</fullName>
    </alternativeName>
    <alternativeName>
        <fullName evidence="13 15">Leucyltransferase</fullName>
    </alternativeName>
    <alternativeName>
        <fullName evidence="14 15">Phenyalanyltransferase</fullName>
    </alternativeName>
</protein>
<evidence type="ECO:0000256" key="5">
    <source>
        <dbReference type="ARBA" id="ARBA00050607"/>
    </source>
</evidence>
<dbReference type="Pfam" id="PF03588">
    <property type="entry name" value="Leu_Phe_trans"/>
    <property type="match status" value="1"/>
</dbReference>
<dbReference type="PANTHER" id="PTHR30098:SF2">
    <property type="entry name" value="LEUCYL_PHENYLALANYL-TRNA--PROTEIN TRANSFERASE"/>
    <property type="match status" value="1"/>
</dbReference>
<keyword evidence="2 15" id="KW-0963">Cytoplasm</keyword>
<keyword evidence="18" id="KW-1185">Reference proteome</keyword>
<dbReference type="EMBL" id="JAEDAL010000003">
    <property type="protein sequence ID" value="MBH9552877.1"/>
    <property type="molecule type" value="Genomic_DNA"/>
</dbReference>
<dbReference type="GO" id="GO:0005737">
    <property type="term" value="C:cytoplasm"/>
    <property type="evidence" value="ECO:0007669"/>
    <property type="project" value="UniProtKB-SubCell"/>
</dbReference>
<comment type="catalytic activity">
    <reaction evidence="6 15">
        <text>N-terminal L-arginyl-[protein] + L-leucyl-tRNA(Leu) = N-terminal L-leucyl-L-arginyl-[protein] + tRNA(Leu) + H(+)</text>
        <dbReference type="Rhea" id="RHEA:50416"/>
        <dbReference type="Rhea" id="RHEA-COMP:9613"/>
        <dbReference type="Rhea" id="RHEA-COMP:9622"/>
        <dbReference type="Rhea" id="RHEA-COMP:12672"/>
        <dbReference type="Rhea" id="RHEA-COMP:12673"/>
        <dbReference type="ChEBI" id="CHEBI:15378"/>
        <dbReference type="ChEBI" id="CHEBI:64719"/>
        <dbReference type="ChEBI" id="CHEBI:78442"/>
        <dbReference type="ChEBI" id="CHEBI:78494"/>
        <dbReference type="ChEBI" id="CHEBI:133044"/>
        <dbReference type="EC" id="2.3.2.6"/>
    </reaction>
</comment>
<dbReference type="GO" id="GO:0008914">
    <property type="term" value="F:leucyl-tRNA--protein transferase activity"/>
    <property type="evidence" value="ECO:0007669"/>
    <property type="project" value="UniProtKB-UniRule"/>
</dbReference>
<reference evidence="17" key="1">
    <citation type="submission" date="2020-12" db="EMBL/GenBank/DDBJ databases">
        <title>The genome sequence of Inhella sp. 4Y17.</title>
        <authorList>
            <person name="Liu Y."/>
        </authorList>
    </citation>
    <scope>NUCLEOTIDE SEQUENCE</scope>
    <source>
        <strain evidence="17">4Y10</strain>
    </source>
</reference>